<evidence type="ECO:0000313" key="3">
    <source>
        <dbReference type="Proteomes" id="UP000037035"/>
    </source>
</evidence>
<proteinExistence type="predicted"/>
<name>A0A0L6UFR3_9BASI</name>
<dbReference type="Proteomes" id="UP000037035">
    <property type="component" value="Unassembled WGS sequence"/>
</dbReference>
<evidence type="ECO:0000313" key="2">
    <source>
        <dbReference type="EMBL" id="KNZ47379.1"/>
    </source>
</evidence>
<organism evidence="2 3">
    <name type="scientific">Puccinia sorghi</name>
    <dbReference type="NCBI Taxonomy" id="27349"/>
    <lineage>
        <taxon>Eukaryota</taxon>
        <taxon>Fungi</taxon>
        <taxon>Dikarya</taxon>
        <taxon>Basidiomycota</taxon>
        <taxon>Pucciniomycotina</taxon>
        <taxon>Pucciniomycetes</taxon>
        <taxon>Pucciniales</taxon>
        <taxon>Pucciniaceae</taxon>
        <taxon>Puccinia</taxon>
    </lineage>
</organism>
<feature type="region of interest" description="Disordered" evidence="1">
    <location>
        <begin position="1"/>
        <end position="23"/>
    </location>
</feature>
<reference evidence="2 3" key="1">
    <citation type="submission" date="2015-08" db="EMBL/GenBank/DDBJ databases">
        <title>Next Generation Sequencing and Analysis of the Genome of Puccinia sorghi L Schw, the Causal Agent of Maize Common Rust.</title>
        <authorList>
            <person name="Rochi L."/>
            <person name="Burguener G."/>
            <person name="Darino M."/>
            <person name="Turjanski A."/>
            <person name="Kreff E."/>
            <person name="Dieguez M.J."/>
            <person name="Sacco F."/>
        </authorList>
    </citation>
    <scope>NUCLEOTIDE SEQUENCE [LARGE SCALE GENOMIC DNA]</scope>
    <source>
        <strain evidence="2 3">RO10H11247</strain>
    </source>
</reference>
<accession>A0A0L6UFR3</accession>
<comment type="caution">
    <text evidence="2">The sequence shown here is derived from an EMBL/GenBank/DDBJ whole genome shotgun (WGS) entry which is preliminary data.</text>
</comment>
<sequence length="138" mass="15420">MEEKSQPTENTNQRLQGHAGCATPYKQAERAQIFGGGSATTLNPLRKLFNRTIGEERATTPNDKTPEVSNYQARITDRPAAGPSNAEWHRSDPPHVTGQSDVALLITKMRAQRESDQLLRNRENLLAVQKANLEEQTR</sequence>
<keyword evidence="3" id="KW-1185">Reference proteome</keyword>
<dbReference type="VEuPathDB" id="FungiDB:VP01_6443g1"/>
<evidence type="ECO:0000256" key="1">
    <source>
        <dbReference type="SAM" id="MobiDB-lite"/>
    </source>
</evidence>
<protein>
    <submittedName>
        <fullName evidence="2">Uncharacterized protein</fullName>
    </submittedName>
</protein>
<dbReference type="EMBL" id="LAVV01011767">
    <property type="protein sequence ID" value="KNZ47379.1"/>
    <property type="molecule type" value="Genomic_DNA"/>
</dbReference>
<feature type="non-terminal residue" evidence="2">
    <location>
        <position position="138"/>
    </location>
</feature>
<feature type="region of interest" description="Disordered" evidence="1">
    <location>
        <begin position="77"/>
        <end position="98"/>
    </location>
</feature>
<dbReference type="AlphaFoldDB" id="A0A0L6UFR3"/>
<gene>
    <name evidence="2" type="ORF">VP01_6443g1</name>
</gene>